<dbReference type="PANTHER" id="PTHR34478:SF1">
    <property type="entry name" value="PROTEIN LEMA"/>
    <property type="match status" value="1"/>
</dbReference>
<evidence type="ECO:0000256" key="4">
    <source>
        <dbReference type="ARBA" id="ARBA00022989"/>
    </source>
</evidence>
<feature type="transmembrane region" description="Helical" evidence="6">
    <location>
        <begin position="12"/>
        <end position="30"/>
    </location>
</feature>
<comment type="caution">
    <text evidence="7">The sequence shown here is derived from an EMBL/GenBank/DDBJ whole genome shotgun (WGS) entry which is preliminary data.</text>
</comment>
<reference evidence="7" key="1">
    <citation type="submission" date="2021-04" db="EMBL/GenBank/DDBJ databases">
        <title>The genome sequence of Ideonella sp. 4Y11.</title>
        <authorList>
            <person name="Liu Y."/>
        </authorList>
    </citation>
    <scope>NUCLEOTIDE SEQUENCE</scope>
    <source>
        <strain evidence="7">4Y11</strain>
    </source>
</reference>
<dbReference type="InterPro" id="IPR023353">
    <property type="entry name" value="LemA-like_dom_sf"/>
</dbReference>
<evidence type="ECO:0000256" key="6">
    <source>
        <dbReference type="SAM" id="Phobius"/>
    </source>
</evidence>
<dbReference type="PANTHER" id="PTHR34478">
    <property type="entry name" value="PROTEIN LEMA"/>
    <property type="match status" value="1"/>
</dbReference>
<dbReference type="GO" id="GO:0016020">
    <property type="term" value="C:membrane"/>
    <property type="evidence" value="ECO:0007669"/>
    <property type="project" value="UniProtKB-SubCell"/>
</dbReference>
<evidence type="ECO:0000256" key="1">
    <source>
        <dbReference type="ARBA" id="ARBA00004167"/>
    </source>
</evidence>
<evidence type="ECO:0000313" key="8">
    <source>
        <dbReference type="Proteomes" id="UP000678374"/>
    </source>
</evidence>
<keyword evidence="8" id="KW-1185">Reference proteome</keyword>
<sequence length="188" mass="20675">MDLLDWDTLRPWLLRMAVLAVLLFWVVGAYNRLMRLRQALAQAWGQIDEQLTRRAAALEPLLAQLQEPMASEATTLAALAAALDKQQAAARAARARPASAVALQAWVVAEGELASPLARLSALVEQHAELAQSESIRPLRTALAEVTPNLAYARQTYTAAADTYNTAIEEFPTRLLMPVFRFRAAARV</sequence>
<protein>
    <submittedName>
        <fullName evidence="7">LemA family protein</fullName>
    </submittedName>
</protein>
<accession>A0A940YKL7</accession>
<name>A0A940YKL7_9BURK</name>
<dbReference type="Proteomes" id="UP000678374">
    <property type="component" value="Unassembled WGS sequence"/>
</dbReference>
<keyword evidence="3 6" id="KW-0812">Transmembrane</keyword>
<dbReference type="Gene3D" id="1.20.1440.20">
    <property type="entry name" value="LemA-like domain"/>
    <property type="match status" value="1"/>
</dbReference>
<dbReference type="SUPFAM" id="SSF140478">
    <property type="entry name" value="LemA-like"/>
    <property type="match status" value="1"/>
</dbReference>
<keyword evidence="5 6" id="KW-0472">Membrane</keyword>
<evidence type="ECO:0000313" key="7">
    <source>
        <dbReference type="EMBL" id="MBQ0961269.1"/>
    </source>
</evidence>
<evidence type="ECO:0000256" key="5">
    <source>
        <dbReference type="ARBA" id="ARBA00023136"/>
    </source>
</evidence>
<dbReference type="Pfam" id="PF04011">
    <property type="entry name" value="LemA"/>
    <property type="match status" value="1"/>
</dbReference>
<organism evidence="7 8">
    <name type="scientific">Ideonella aquatica</name>
    <dbReference type="NCBI Taxonomy" id="2824119"/>
    <lineage>
        <taxon>Bacteria</taxon>
        <taxon>Pseudomonadati</taxon>
        <taxon>Pseudomonadota</taxon>
        <taxon>Betaproteobacteria</taxon>
        <taxon>Burkholderiales</taxon>
        <taxon>Sphaerotilaceae</taxon>
        <taxon>Ideonella</taxon>
    </lineage>
</organism>
<dbReference type="InterPro" id="IPR007156">
    <property type="entry name" value="MamQ_LemA"/>
</dbReference>
<gene>
    <name evidence="7" type="ORF">KAK06_20095</name>
</gene>
<dbReference type="EMBL" id="JAGQDE010000025">
    <property type="protein sequence ID" value="MBQ0961269.1"/>
    <property type="molecule type" value="Genomic_DNA"/>
</dbReference>
<dbReference type="AlphaFoldDB" id="A0A940YKL7"/>
<evidence type="ECO:0000256" key="3">
    <source>
        <dbReference type="ARBA" id="ARBA00022692"/>
    </source>
</evidence>
<evidence type="ECO:0000256" key="2">
    <source>
        <dbReference type="ARBA" id="ARBA00008854"/>
    </source>
</evidence>
<comment type="subcellular location">
    <subcellularLocation>
        <location evidence="1">Membrane</location>
        <topology evidence="1">Single-pass membrane protein</topology>
    </subcellularLocation>
</comment>
<proteinExistence type="inferred from homology"/>
<comment type="similarity">
    <text evidence="2">Belongs to the LemA family.</text>
</comment>
<dbReference type="RefSeq" id="WP_210803953.1">
    <property type="nucleotide sequence ID" value="NZ_JAGQDE010000025.1"/>
</dbReference>
<keyword evidence="4 6" id="KW-1133">Transmembrane helix</keyword>